<dbReference type="SUPFAM" id="SSF111369">
    <property type="entry name" value="HlyD-like secretion proteins"/>
    <property type="match status" value="1"/>
</dbReference>
<dbReference type="EMBL" id="POSM01000004">
    <property type="protein sequence ID" value="PNI02423.1"/>
    <property type="molecule type" value="Genomic_DNA"/>
</dbReference>
<evidence type="ECO:0000259" key="6">
    <source>
        <dbReference type="Pfam" id="PF25944"/>
    </source>
</evidence>
<sequence>MRFDNKYVLTSTAIVSLLLLGCKDVTQKQQVAAPIVETVTMQASEITPYHSFIGRTVAENDIDIMPRVNGELTEVHFKDGDMVEKDQVLFQIDPRPYKAALAYAKASLQKAQAELSLANREADRAKKLIKDKSISEQQYDDAIAKLATATASVKGAEASLLSSQLDLEFSTIRAPFSGRVGFSNYRVGDRITTLQLKPLVSLTQIDPIHFRFNIDEKLYRRIRNVVDAVRAEDGKLDVDLDLNLSDGSEYPADGKIYAVGNKIDLDTGSIQAEATFANTKYSLMPGEYGNLTISLKGKTIEGLLVPAASVQQDQSGDYVMVVNSDNVVARREIDLGQTYGTNKAVTAGLAENEKVIVKGLQKVRVGMKVQANDVTVPANKAS</sequence>
<dbReference type="GO" id="GO:0005886">
    <property type="term" value="C:plasma membrane"/>
    <property type="evidence" value="ECO:0007669"/>
    <property type="project" value="UniProtKB-SubCell"/>
</dbReference>
<dbReference type="RefSeq" id="WP_102952953.1">
    <property type="nucleotide sequence ID" value="NZ_JAPWHJ010000003.1"/>
</dbReference>
<dbReference type="Gene3D" id="2.40.50.100">
    <property type="match status" value="1"/>
</dbReference>
<dbReference type="NCBIfam" id="TIGR01730">
    <property type="entry name" value="RND_mfp"/>
    <property type="match status" value="1"/>
</dbReference>
<dbReference type="GO" id="GO:0046677">
    <property type="term" value="P:response to antibiotic"/>
    <property type="evidence" value="ECO:0007669"/>
    <property type="project" value="TreeGrafter"/>
</dbReference>
<dbReference type="AlphaFoldDB" id="A0A2J8I4L5"/>
<evidence type="ECO:0000259" key="5">
    <source>
        <dbReference type="Pfam" id="PF25917"/>
    </source>
</evidence>
<dbReference type="Pfam" id="PF25917">
    <property type="entry name" value="BSH_RND"/>
    <property type="match status" value="1"/>
</dbReference>
<evidence type="ECO:0000256" key="2">
    <source>
        <dbReference type="ARBA" id="ARBA00009477"/>
    </source>
</evidence>
<dbReference type="OrthoDB" id="9791520at2"/>
<dbReference type="Gene3D" id="1.10.287.470">
    <property type="entry name" value="Helix hairpin bin"/>
    <property type="match status" value="1"/>
</dbReference>
<dbReference type="InterPro" id="IPR058626">
    <property type="entry name" value="MdtA-like_b-barrel"/>
</dbReference>
<accession>A0A2J8I4L5</accession>
<evidence type="ECO:0000256" key="3">
    <source>
        <dbReference type="SAM" id="Coils"/>
    </source>
</evidence>
<dbReference type="Proteomes" id="UP000236547">
    <property type="component" value="Unassembled WGS sequence"/>
</dbReference>
<comment type="similarity">
    <text evidence="2">Belongs to the membrane fusion protein (MFP) (TC 8.A.1) family.</text>
</comment>
<dbReference type="InterPro" id="IPR006143">
    <property type="entry name" value="RND_pump_MFP"/>
</dbReference>
<comment type="subcellular location">
    <subcellularLocation>
        <location evidence="1">Cell inner membrane</location>
        <topology evidence="1">Lipid-anchor</topology>
    </subcellularLocation>
</comment>
<dbReference type="PROSITE" id="PS51257">
    <property type="entry name" value="PROKAR_LIPOPROTEIN"/>
    <property type="match status" value="1"/>
</dbReference>
<evidence type="ECO:0000313" key="11">
    <source>
        <dbReference type="Proteomes" id="UP000236547"/>
    </source>
</evidence>
<feature type="domain" description="Multidrug resistance protein MdtA-like beta-barrel" evidence="6">
    <location>
        <begin position="225"/>
        <end position="294"/>
    </location>
</feature>
<feature type="domain" description="Multidrug resistance protein MdtA-like alpha-helical hairpin" evidence="4">
    <location>
        <begin position="101"/>
        <end position="170"/>
    </location>
</feature>
<dbReference type="PANTHER" id="PTHR30158">
    <property type="entry name" value="ACRA/E-RELATED COMPONENT OF DRUG EFFLUX TRANSPORTER"/>
    <property type="match status" value="1"/>
</dbReference>
<dbReference type="EMBL" id="POSK01000004">
    <property type="protein sequence ID" value="PNI05421.1"/>
    <property type="molecule type" value="Genomic_DNA"/>
</dbReference>
<dbReference type="Pfam" id="PF25944">
    <property type="entry name" value="Beta-barrel_RND"/>
    <property type="match status" value="1"/>
</dbReference>
<evidence type="ECO:0000256" key="1">
    <source>
        <dbReference type="ARBA" id="ARBA00004519"/>
    </source>
</evidence>
<protein>
    <submittedName>
        <fullName evidence="9">Efflux transporter periplasmic adaptor subunit</fullName>
    </submittedName>
</protein>
<dbReference type="InterPro" id="IPR058625">
    <property type="entry name" value="MdtA-like_BSH"/>
</dbReference>
<dbReference type="InterPro" id="IPR058627">
    <property type="entry name" value="MdtA-like_C"/>
</dbReference>
<evidence type="ECO:0000313" key="9">
    <source>
        <dbReference type="EMBL" id="PNI05421.1"/>
    </source>
</evidence>
<feature type="coiled-coil region" evidence="3">
    <location>
        <begin position="101"/>
        <end position="128"/>
    </location>
</feature>
<gene>
    <name evidence="9" type="ORF">C1N32_08560</name>
    <name evidence="8" type="ORF">C1O25_04565</name>
</gene>
<feature type="domain" description="Multidrug resistance protein MdtA-like C-terminal permuted SH3" evidence="7">
    <location>
        <begin position="303"/>
        <end position="362"/>
    </location>
</feature>
<evidence type="ECO:0000313" key="8">
    <source>
        <dbReference type="EMBL" id="PNI02423.1"/>
    </source>
</evidence>
<evidence type="ECO:0000259" key="7">
    <source>
        <dbReference type="Pfam" id="PF25967"/>
    </source>
</evidence>
<dbReference type="Pfam" id="PF25967">
    <property type="entry name" value="RND-MFP_C"/>
    <property type="match status" value="1"/>
</dbReference>
<evidence type="ECO:0000313" key="10">
    <source>
        <dbReference type="Proteomes" id="UP000236449"/>
    </source>
</evidence>
<organism evidence="9 10">
    <name type="scientific">Vibrio diazotrophicus</name>
    <dbReference type="NCBI Taxonomy" id="685"/>
    <lineage>
        <taxon>Bacteria</taxon>
        <taxon>Pseudomonadati</taxon>
        <taxon>Pseudomonadota</taxon>
        <taxon>Gammaproteobacteria</taxon>
        <taxon>Vibrionales</taxon>
        <taxon>Vibrionaceae</taxon>
        <taxon>Vibrio</taxon>
    </lineage>
</organism>
<evidence type="ECO:0000259" key="4">
    <source>
        <dbReference type="Pfam" id="PF25876"/>
    </source>
</evidence>
<comment type="caution">
    <text evidence="9">The sequence shown here is derived from an EMBL/GenBank/DDBJ whole genome shotgun (WGS) entry which is preliminary data.</text>
</comment>
<dbReference type="Pfam" id="PF25876">
    <property type="entry name" value="HH_MFP_RND"/>
    <property type="match status" value="1"/>
</dbReference>
<dbReference type="FunFam" id="2.40.420.20:FF:000001">
    <property type="entry name" value="Efflux RND transporter periplasmic adaptor subunit"/>
    <property type="match status" value="1"/>
</dbReference>
<dbReference type="InterPro" id="IPR058624">
    <property type="entry name" value="MdtA-like_HH"/>
</dbReference>
<dbReference type="GO" id="GO:0022857">
    <property type="term" value="F:transmembrane transporter activity"/>
    <property type="evidence" value="ECO:0007669"/>
    <property type="project" value="InterPro"/>
</dbReference>
<keyword evidence="11" id="KW-1185">Reference proteome</keyword>
<dbReference type="Gene3D" id="2.40.420.20">
    <property type="match status" value="1"/>
</dbReference>
<keyword evidence="3" id="KW-0175">Coiled coil</keyword>
<reference evidence="10 11" key="1">
    <citation type="submission" date="2018-01" db="EMBL/GenBank/DDBJ databases">
        <title>Draft genome sequences of six Vibrio diazotrophicus strains isolated from deep-sea sediments of the Baltic Sea.</title>
        <authorList>
            <person name="Castillo D."/>
            <person name="Vandieken V."/>
            <person name="Chiang O."/>
            <person name="Middelboe M."/>
        </authorList>
    </citation>
    <scope>NUCLEOTIDE SEQUENCE [LARGE SCALE GENOMIC DNA]</scope>
    <source>
        <strain evidence="9 10">60.27F</strain>
        <strain evidence="8 11">65.10M</strain>
    </source>
</reference>
<name>A0A2J8I4L5_VIBDI</name>
<proteinExistence type="inferred from homology"/>
<dbReference type="Proteomes" id="UP000236449">
    <property type="component" value="Unassembled WGS sequence"/>
</dbReference>
<feature type="domain" description="Multidrug resistance protein MdtA-like barrel-sandwich hybrid" evidence="5">
    <location>
        <begin position="61"/>
        <end position="200"/>
    </location>
</feature>
<dbReference type="Gene3D" id="2.40.30.170">
    <property type="match status" value="1"/>
</dbReference>